<dbReference type="GO" id="GO:0009279">
    <property type="term" value="C:cell outer membrane"/>
    <property type="evidence" value="ECO:0007669"/>
    <property type="project" value="UniProtKB-SubCell"/>
</dbReference>
<keyword evidence="1" id="KW-0998">Cell outer membrane</keyword>
<gene>
    <name evidence="3" type="ORF">SAMN04488057_11917</name>
</gene>
<dbReference type="PROSITE" id="PS52016">
    <property type="entry name" value="TONB_DEPENDENT_REC_3"/>
    <property type="match status" value="1"/>
</dbReference>
<dbReference type="InterPro" id="IPR012910">
    <property type="entry name" value="Plug_dom"/>
</dbReference>
<dbReference type="SUPFAM" id="SSF56935">
    <property type="entry name" value="Porins"/>
    <property type="match status" value="1"/>
</dbReference>
<dbReference type="InterPro" id="IPR039426">
    <property type="entry name" value="TonB-dep_rcpt-like"/>
</dbReference>
<dbReference type="InterPro" id="IPR037066">
    <property type="entry name" value="Plug_dom_sf"/>
</dbReference>
<organism evidence="3 4">
    <name type="scientific">Cyclobacterium lianum</name>
    <dbReference type="NCBI Taxonomy" id="388280"/>
    <lineage>
        <taxon>Bacteria</taxon>
        <taxon>Pseudomonadati</taxon>
        <taxon>Bacteroidota</taxon>
        <taxon>Cytophagia</taxon>
        <taxon>Cytophagales</taxon>
        <taxon>Cyclobacteriaceae</taxon>
        <taxon>Cyclobacterium</taxon>
    </lineage>
</organism>
<sequence>MKNKLLKTTFGLSRCFFIGIISLLLLPIDAVAGKLLPIEISKEESLASKPHPHFAIIHSSRNVPVPRATITGTVTDANGEPIPGATVIIEGFSQGTVTDLDGKFSIEADVGAVLVISFIGFRSERITVGNQTQFEIVLSEGETSLDEVVVVGYGTQIESRITGSIARADPEDMARVSTPTVGQALQGRVAGVFIKNQNGQPGQNKTAINIRGFGEPLYIVDGLPVDEAVFSNLNPNDIEELNVLKDAASAAVYGARAGNGVVLVTTKRGSSGDVRFSYRGDIGFQGLTMVPKVIDAWEYMTLFNMRNLDRGLGFRWTPETVAEFRAHNDGSDPENYPSVDMFDMVTRDASPMITHDLSIRGGNDRARYFISGNIFDQTGLERNVFGETDTRFKRYNIRGNLDVDVTEKFSFNFDMSYNLQDFYGPRNAFEGTDWSQGQGIFARSGRWRPFHSVVELPGGHREFPRGAPEGQTVNPLNLASADIGGSQEFNRSFIDFKLGGEYQLLQGLSTRATINYQGTSLQEKMFQKRAPEYRYNPDTETHEFVRALNADTRVERQNSQTENINFQYFLNGDHSFGENHSLTSMYVFEFIQRDFERIDASRIGYEFPIAQLSAGPPSQQFNNDVINRNKRVGHISRIAYNYADKYSLEVSARYDGSMRFPEDSRWGFFPSVSGAWNISDEGFMQNSSISNTLTYLKLRGSWGRLGFDAAGNFQFLPTFSFDNFYIFQDDLLRRTISTDGLPNPNITWEKMDIVNFGLDASFWGGMIEGTFDVFRRHRFDVLGQRILDVPPVVGAVLPQQNFQEFENRGLELSLRHNNTINSNWNYSIGGNFGIYEETVINTDEPDFINKEVERREKEIGRRVITGGRNNVNVFYLQTDGLFASQEEIDNWADIDGNGNRSIQIGDARVIDRNGDGRITDADQYIATSGTQPRMTFGFQTRVEWKGLELVTFWQGASRFGWNLTWSEFESPFPSNGVALQKDITEAYIPENEFGLPAVSASSARWPRASGRFNSDYDMFLIDGTYLRLKQLQVGYTLPVELIDGLGLRRVKVYAGGTNLLTFSDIDFLDPEIDENPRQFFGNYHPQTRVVNVGVEIDF</sequence>
<dbReference type="RefSeq" id="WP_084097530.1">
    <property type="nucleotide sequence ID" value="NZ_FRCY01000019.1"/>
</dbReference>
<feature type="domain" description="TonB-dependent receptor plug" evidence="2">
    <location>
        <begin position="160"/>
        <end position="261"/>
    </location>
</feature>
<keyword evidence="1" id="KW-1134">Transmembrane beta strand</keyword>
<dbReference type="InterPro" id="IPR023996">
    <property type="entry name" value="TonB-dep_OMP_SusC/RagA"/>
</dbReference>
<dbReference type="Proteomes" id="UP000184513">
    <property type="component" value="Unassembled WGS sequence"/>
</dbReference>
<evidence type="ECO:0000256" key="1">
    <source>
        <dbReference type="PROSITE-ProRule" id="PRU01360"/>
    </source>
</evidence>
<dbReference type="Gene3D" id="2.60.40.1120">
    <property type="entry name" value="Carboxypeptidase-like, regulatory domain"/>
    <property type="match status" value="1"/>
</dbReference>
<reference evidence="3 4" key="1">
    <citation type="submission" date="2016-11" db="EMBL/GenBank/DDBJ databases">
        <authorList>
            <person name="Jaros S."/>
            <person name="Januszkiewicz K."/>
            <person name="Wedrychowicz H."/>
        </authorList>
    </citation>
    <scope>NUCLEOTIDE SEQUENCE [LARGE SCALE GENOMIC DNA]</scope>
    <source>
        <strain evidence="3 4">CGMCC 1.6102</strain>
    </source>
</reference>
<dbReference type="InterPro" id="IPR023997">
    <property type="entry name" value="TonB-dep_OMP_SusC/RagA_CS"/>
</dbReference>
<proteinExistence type="inferred from homology"/>
<keyword evidence="1" id="KW-0472">Membrane</keyword>
<dbReference type="AlphaFoldDB" id="A0A1M7QKH5"/>
<protein>
    <submittedName>
        <fullName evidence="3">TonB-linked outer membrane protein, SusC/RagA family</fullName>
    </submittedName>
</protein>
<comment type="similarity">
    <text evidence="1">Belongs to the TonB-dependent receptor family.</text>
</comment>
<dbReference type="OrthoDB" id="9768177at2"/>
<keyword evidence="1" id="KW-0812">Transmembrane</keyword>
<dbReference type="EMBL" id="FRCY01000019">
    <property type="protein sequence ID" value="SHN31353.1"/>
    <property type="molecule type" value="Genomic_DNA"/>
</dbReference>
<dbReference type="FunFam" id="2.60.40.1120:FF:000003">
    <property type="entry name" value="Outer membrane protein Omp121"/>
    <property type="match status" value="1"/>
</dbReference>
<dbReference type="STRING" id="388280.SAMN04488057_11917"/>
<accession>A0A1M7QKH5</accession>
<keyword evidence="4" id="KW-1185">Reference proteome</keyword>
<evidence type="ECO:0000259" key="2">
    <source>
        <dbReference type="Pfam" id="PF07715"/>
    </source>
</evidence>
<dbReference type="Pfam" id="PF13715">
    <property type="entry name" value="CarbopepD_reg_2"/>
    <property type="match status" value="1"/>
</dbReference>
<dbReference type="InterPro" id="IPR008969">
    <property type="entry name" value="CarboxyPept-like_regulatory"/>
</dbReference>
<dbReference type="NCBIfam" id="TIGR04057">
    <property type="entry name" value="SusC_RagA_signa"/>
    <property type="match status" value="1"/>
</dbReference>
<comment type="subcellular location">
    <subcellularLocation>
        <location evidence="1">Cell outer membrane</location>
        <topology evidence="1">Multi-pass membrane protein</topology>
    </subcellularLocation>
</comment>
<dbReference type="Pfam" id="PF07715">
    <property type="entry name" value="Plug"/>
    <property type="match status" value="1"/>
</dbReference>
<dbReference type="SUPFAM" id="SSF49464">
    <property type="entry name" value="Carboxypeptidase regulatory domain-like"/>
    <property type="match status" value="1"/>
</dbReference>
<evidence type="ECO:0000313" key="4">
    <source>
        <dbReference type="Proteomes" id="UP000184513"/>
    </source>
</evidence>
<evidence type="ECO:0000313" key="3">
    <source>
        <dbReference type="EMBL" id="SHN31353.1"/>
    </source>
</evidence>
<dbReference type="Gene3D" id="2.170.130.10">
    <property type="entry name" value="TonB-dependent receptor, plug domain"/>
    <property type="match status" value="1"/>
</dbReference>
<dbReference type="NCBIfam" id="TIGR04056">
    <property type="entry name" value="OMP_RagA_SusC"/>
    <property type="match status" value="1"/>
</dbReference>
<keyword evidence="1" id="KW-0813">Transport</keyword>
<name>A0A1M7QKH5_9BACT</name>